<dbReference type="AlphaFoldDB" id="A0AAE1AEY9"/>
<accession>A0AAE1AEY9</accession>
<evidence type="ECO:0000256" key="1">
    <source>
        <dbReference type="SAM" id="MobiDB-lite"/>
    </source>
</evidence>
<comment type="caution">
    <text evidence="2">The sequence shown here is derived from an EMBL/GenBank/DDBJ whole genome shotgun (WGS) entry which is preliminary data.</text>
</comment>
<evidence type="ECO:0000313" key="2">
    <source>
        <dbReference type="EMBL" id="KAK3785816.1"/>
    </source>
</evidence>
<proteinExistence type="predicted"/>
<organism evidence="2 3">
    <name type="scientific">Elysia crispata</name>
    <name type="common">lettuce slug</name>
    <dbReference type="NCBI Taxonomy" id="231223"/>
    <lineage>
        <taxon>Eukaryota</taxon>
        <taxon>Metazoa</taxon>
        <taxon>Spiralia</taxon>
        <taxon>Lophotrochozoa</taxon>
        <taxon>Mollusca</taxon>
        <taxon>Gastropoda</taxon>
        <taxon>Heterobranchia</taxon>
        <taxon>Euthyneura</taxon>
        <taxon>Panpulmonata</taxon>
        <taxon>Sacoglossa</taxon>
        <taxon>Placobranchoidea</taxon>
        <taxon>Plakobranchidae</taxon>
        <taxon>Elysia</taxon>
    </lineage>
</organism>
<sequence length="27" mass="2961">MPLVESVTTGQGLYSSDKDHQPSFSLH</sequence>
<feature type="region of interest" description="Disordered" evidence="1">
    <location>
        <begin position="1"/>
        <end position="27"/>
    </location>
</feature>
<feature type="compositionally biased region" description="Polar residues" evidence="1">
    <location>
        <begin position="1"/>
        <end position="14"/>
    </location>
</feature>
<keyword evidence="3" id="KW-1185">Reference proteome</keyword>
<gene>
    <name evidence="2" type="ORF">RRG08_050835</name>
</gene>
<reference evidence="2" key="1">
    <citation type="journal article" date="2023" name="G3 (Bethesda)">
        <title>A reference genome for the long-term kleptoplast-retaining sea slug Elysia crispata morphotype clarki.</title>
        <authorList>
            <person name="Eastman K.E."/>
            <person name="Pendleton A.L."/>
            <person name="Shaikh M.A."/>
            <person name="Suttiyut T."/>
            <person name="Ogas R."/>
            <person name="Tomko P."/>
            <person name="Gavelis G."/>
            <person name="Widhalm J.R."/>
            <person name="Wisecaver J.H."/>
        </authorList>
    </citation>
    <scope>NUCLEOTIDE SEQUENCE</scope>
    <source>
        <strain evidence="2">ECLA1</strain>
    </source>
</reference>
<evidence type="ECO:0000313" key="3">
    <source>
        <dbReference type="Proteomes" id="UP001283361"/>
    </source>
</evidence>
<dbReference type="Proteomes" id="UP001283361">
    <property type="component" value="Unassembled WGS sequence"/>
</dbReference>
<name>A0AAE1AEY9_9GAST</name>
<protein>
    <submittedName>
        <fullName evidence="2">Uncharacterized protein</fullName>
    </submittedName>
</protein>
<dbReference type="EMBL" id="JAWDGP010002060">
    <property type="protein sequence ID" value="KAK3785816.1"/>
    <property type="molecule type" value="Genomic_DNA"/>
</dbReference>